<dbReference type="UniPathway" id="UPA00378"/>
<dbReference type="GO" id="GO:0003980">
    <property type="term" value="F:UDP-glucose:glycoprotein glucosyltransferase activity"/>
    <property type="evidence" value="ECO:0007669"/>
    <property type="project" value="InterPro"/>
</dbReference>
<sequence length="1541" mass="171191">MMSLMWMGVATVVAAACSSVAESRQVQVNLTTSFLASPLHPVLETSEYLSQDNPALFFTYVAAVDVRYNAIKDKNNANYTKVALEAAADVLPADSSVSRLLPFVLQTRAHSPSIELFNQLAIESAYKACPNQTVSAWAIIYRDAGCADVVLCDIQDFQPSMLHVDEDTSPSSDDSERTCAASGQHDFQLPVDHVYPSPNAAAAATAPHVIVYGALISPSFRAFHSTFVPLAVAGNVHYIVRHAPTDNTLPVLVHGYGVTLHVKNMEYKSFDDSKATSSHNSTATEDDIDADQDEFVVSVLMKKNDEVAQALREYLDGFEGGQGTDDDDEDAKDVTTPAPWQLTQLGYLATQYIMAAEDPLKRLQLLSQNFPKYASSLVLASKPVPQQTIDDINHARSQVATQRLYNRIVVNGLPVDFNEYGFNAFDFLKSLNGELRLADTLAKLDPTGSIKAAMGSLSSAPSDVRISLRGPVDGHAPLYLNSIETDEETAEWPTDLGSLRGPSWSLIYLRKAMYELILVVDPTTKQGINAMNELIFLRNRQAPVQFGVLWTSPELLALSAEERATYAPSVEDKDVATVFHVSKMFLAARANGKSARDKYLREVLSLNDLTVKEVLQIYSQAVGERYTNDDWLQSAKAILTDGDNDGVWAMTNLVAEKNLPINSQVFNGVVRNHVNVQEDIMTHFARDQPLYQTLVRANQITDDSDMLSELLGNEETYAVFCPWFDPEYKPPTTVVQLNWNDPVWKQVGSFHASGTVTKPKRQNVLLLANLDTSVGATSAYHALKRVADFPELRLSVVHTGSPLKDSLGNRIAYILTQLGHTDSTTATAVVLEVLRLMSKKPEADAISHARLFVQSRVDASSSTSDDEQVLSQLSTWLFSAVAPPFSATLPSLSSLQVIPDQHVIYVNGRPLELVAPVTPSLFDGLVAYESATRSKAVSKAYVSQFKHNVLTAEDAADKTLQLNVVLSMVDSYLKTPRVAAVLPDDVQRPTYSYVTPSGSSSLDVVAYLDPLSDTAQRASGILRMLHSVLHAKITLVLVPPPSYDEFPLKRFYRFLWGGTSSSLVEFDRLPRHPVLTLNIETPELWNVQMVQSDVDIDNIQQNASATFTIKDVLVYGQCVDKTNAQYPTLPNGLQLVLERSVAKLHSHKDTVVMKNLGYFQLQAAPGVWQLGLAKGRHSTIYELISNDARVDTVPVIVYDFLSKTLQLEVKKQPGQEGVRLLDDGPEAPKAPAQPEETSVWTSLVQWGAGSSKLETRKGDTIHVFSLATGHLYERMLKLMMLSVLKRTNNPVTFWLLENFLSPDFKNSVAALQAEFGMDIRLVTYKWPNWLRRQTDKQRIIWGYKILFLDVLFPLGVDKIIYVDADQVVRADLKELWTMDLHGKAYGYTPFCDSRNVGFQFWRKGYWKDHLRGKPYHISALYVVDLVKFKRMAAGDSLRAIYDQLSADPNSLSNLDQDLPNYAQHQIPIFSLPQEWLWCESWCSDESKAEAKTIDLCNNPKHKEPKLDMAKRVISGDLFPESWLQLDAEVKAAEAAYELASD</sequence>
<dbReference type="GO" id="GO:0036503">
    <property type="term" value="P:ERAD pathway"/>
    <property type="evidence" value="ECO:0007669"/>
    <property type="project" value="TreeGrafter"/>
</dbReference>
<dbReference type="STRING" id="112090.W4FI22"/>
<feature type="chain" id="PRO_5004840344" description="UDP-glucose:glycoprotein glucosyltransferase" evidence="9">
    <location>
        <begin position="24"/>
        <end position="1541"/>
    </location>
</feature>
<evidence type="ECO:0000256" key="3">
    <source>
        <dbReference type="ARBA" id="ARBA00004922"/>
    </source>
</evidence>
<feature type="signal peptide" evidence="9">
    <location>
        <begin position="1"/>
        <end position="23"/>
    </location>
</feature>
<dbReference type="GO" id="GO:0051082">
    <property type="term" value="F:unfolded protein binding"/>
    <property type="evidence" value="ECO:0007669"/>
    <property type="project" value="TreeGrafter"/>
</dbReference>
<dbReference type="VEuPathDB" id="FungiDB:H257_17074"/>
<evidence type="ECO:0000259" key="13">
    <source>
        <dbReference type="Pfam" id="PF18403"/>
    </source>
</evidence>
<dbReference type="Pfam" id="PF18404">
    <property type="entry name" value="Glyco_transf_24"/>
    <property type="match status" value="1"/>
</dbReference>
<evidence type="ECO:0000259" key="14">
    <source>
        <dbReference type="Pfam" id="PF18404"/>
    </source>
</evidence>
<dbReference type="GO" id="GO:0005788">
    <property type="term" value="C:endoplasmic reticulum lumen"/>
    <property type="evidence" value="ECO:0007669"/>
    <property type="project" value="UniProtKB-SubCell"/>
</dbReference>
<dbReference type="InterPro" id="IPR029044">
    <property type="entry name" value="Nucleotide-diphossugar_trans"/>
</dbReference>
<comment type="subcellular location">
    <subcellularLocation>
        <location evidence="2">Endoplasmic reticulum lumen</location>
    </subcellularLocation>
</comment>
<evidence type="ECO:0000259" key="11">
    <source>
        <dbReference type="Pfam" id="PF18401"/>
    </source>
</evidence>
<evidence type="ECO:0000313" key="15">
    <source>
        <dbReference type="EMBL" id="ETV66504.1"/>
    </source>
</evidence>
<evidence type="ECO:0000256" key="1">
    <source>
        <dbReference type="ARBA" id="ARBA00001913"/>
    </source>
</evidence>
<dbReference type="RefSeq" id="XP_009844034.1">
    <property type="nucleotide sequence ID" value="XM_009845732.1"/>
</dbReference>
<dbReference type="Gene3D" id="3.90.550.10">
    <property type="entry name" value="Spore Coat Polysaccharide Biosynthesis Protein SpsA, Chain A"/>
    <property type="match status" value="1"/>
</dbReference>
<keyword evidence="7" id="KW-0256">Endoplasmic reticulum</keyword>
<evidence type="ECO:0000256" key="9">
    <source>
        <dbReference type="SAM" id="SignalP"/>
    </source>
</evidence>
<evidence type="ECO:0000256" key="4">
    <source>
        <dbReference type="ARBA" id="ARBA00006351"/>
    </source>
</evidence>
<evidence type="ECO:0000256" key="2">
    <source>
        <dbReference type="ARBA" id="ARBA00004319"/>
    </source>
</evidence>
<evidence type="ECO:0000256" key="5">
    <source>
        <dbReference type="ARBA" id="ARBA00022679"/>
    </source>
</evidence>
<dbReference type="GO" id="GO:0018279">
    <property type="term" value="P:protein N-linked glycosylation via asparagine"/>
    <property type="evidence" value="ECO:0007669"/>
    <property type="project" value="TreeGrafter"/>
</dbReference>
<dbReference type="CDD" id="cd06432">
    <property type="entry name" value="GT8_HUGT1_C_like"/>
    <property type="match status" value="1"/>
</dbReference>
<feature type="domain" description="UGGT thioredoxin-like" evidence="10">
    <location>
        <begin position="42"/>
        <end position="246"/>
    </location>
</feature>
<evidence type="ECO:0000259" key="12">
    <source>
        <dbReference type="Pfam" id="PF18402"/>
    </source>
</evidence>
<feature type="domain" description="UDP-glucose:glycoprotein glucosyltransferase thioredoxin-like" evidence="13">
    <location>
        <begin position="747"/>
        <end position="941"/>
    </location>
</feature>
<dbReference type="Pfam" id="PF06427">
    <property type="entry name" value="UDP-g_GGTase"/>
    <property type="match status" value="1"/>
</dbReference>
<evidence type="ECO:0000256" key="7">
    <source>
        <dbReference type="ARBA" id="ARBA00022824"/>
    </source>
</evidence>
<evidence type="ECO:0008006" key="16">
    <source>
        <dbReference type="Google" id="ProtNLM"/>
    </source>
</evidence>
<protein>
    <recommendedName>
        <fullName evidence="16">UDP-glucose:glycoprotein glucosyltransferase</fullName>
    </recommendedName>
</protein>
<dbReference type="Pfam" id="PF18402">
    <property type="entry name" value="Thioredoxin_14"/>
    <property type="match status" value="1"/>
</dbReference>
<proteinExistence type="inferred from homology"/>
<dbReference type="Pfam" id="PF18401">
    <property type="entry name" value="Thioredoxin_13"/>
    <property type="match status" value="1"/>
</dbReference>
<dbReference type="EMBL" id="KI913210">
    <property type="protein sequence ID" value="ETV66504.1"/>
    <property type="molecule type" value="Genomic_DNA"/>
</dbReference>
<dbReference type="InterPro" id="IPR040525">
    <property type="entry name" value="UGGT_TRXL_4"/>
</dbReference>
<dbReference type="OrthoDB" id="27683at2759"/>
<accession>W4FI22</accession>
<keyword evidence="6 9" id="KW-0732">Signal</keyword>
<organism evidence="15">
    <name type="scientific">Aphanomyces astaci</name>
    <name type="common">Crayfish plague agent</name>
    <dbReference type="NCBI Taxonomy" id="112090"/>
    <lineage>
        <taxon>Eukaryota</taxon>
        <taxon>Sar</taxon>
        <taxon>Stramenopiles</taxon>
        <taxon>Oomycota</taxon>
        <taxon>Saprolegniomycetes</taxon>
        <taxon>Saprolegniales</taxon>
        <taxon>Verrucalvaceae</taxon>
        <taxon>Aphanomyces</taxon>
    </lineage>
</organism>
<dbReference type="InterPro" id="IPR040497">
    <property type="entry name" value="Glyco_transf_24"/>
</dbReference>
<dbReference type="GeneID" id="20819070"/>
<comment type="similarity">
    <text evidence="4">Belongs to the glycosyltransferase 8 family.</text>
</comment>
<dbReference type="InterPro" id="IPR040694">
    <property type="entry name" value="UGGT_TRXL_2"/>
</dbReference>
<dbReference type="Pfam" id="PF18403">
    <property type="entry name" value="Thioredoxin_15"/>
    <property type="match status" value="1"/>
</dbReference>
<gene>
    <name evidence="15" type="ORF">H257_17074</name>
</gene>
<feature type="domain" description="Glucosyltransferase 24 catalytic" evidence="14">
    <location>
        <begin position="1261"/>
        <end position="1530"/>
    </location>
</feature>
<dbReference type="PANTHER" id="PTHR11226:SF0">
    <property type="entry name" value="UDP-GLUCOSE:GLYCOPROTEIN GLUCOSYLTRANSFERASE"/>
    <property type="match status" value="1"/>
</dbReference>
<comment type="cofactor">
    <cofactor evidence="1">
        <name>Ca(2+)</name>
        <dbReference type="ChEBI" id="CHEBI:29108"/>
    </cofactor>
</comment>
<feature type="domain" description="UGGT thioredoxin-like" evidence="12">
    <location>
        <begin position="473"/>
        <end position="711"/>
    </location>
</feature>
<reference evidence="15" key="1">
    <citation type="submission" date="2013-12" db="EMBL/GenBank/DDBJ databases">
        <title>The Genome Sequence of Aphanomyces astaci APO3.</title>
        <authorList>
            <consortium name="The Broad Institute Genomics Platform"/>
            <person name="Russ C."/>
            <person name="Tyler B."/>
            <person name="van West P."/>
            <person name="Dieguez-Uribeondo J."/>
            <person name="Young S.K."/>
            <person name="Zeng Q."/>
            <person name="Gargeya S."/>
            <person name="Fitzgerald M."/>
            <person name="Abouelleil A."/>
            <person name="Alvarado L."/>
            <person name="Chapman S.B."/>
            <person name="Gainer-Dewar J."/>
            <person name="Goldberg J."/>
            <person name="Griggs A."/>
            <person name="Gujja S."/>
            <person name="Hansen M."/>
            <person name="Howarth C."/>
            <person name="Imamovic A."/>
            <person name="Ireland A."/>
            <person name="Larimer J."/>
            <person name="McCowan C."/>
            <person name="Murphy C."/>
            <person name="Pearson M."/>
            <person name="Poon T.W."/>
            <person name="Priest M."/>
            <person name="Roberts A."/>
            <person name="Saif S."/>
            <person name="Shea T."/>
            <person name="Sykes S."/>
            <person name="Wortman J."/>
            <person name="Nusbaum C."/>
            <person name="Birren B."/>
        </authorList>
    </citation>
    <scope>NUCLEOTIDE SEQUENCE [LARGE SCALE GENOMIC DNA]</scope>
    <source>
        <strain evidence="15">APO3</strain>
    </source>
</reference>
<name>W4FI22_APHAT</name>
<keyword evidence="5" id="KW-0808">Transferase</keyword>
<evidence type="ECO:0000256" key="6">
    <source>
        <dbReference type="ARBA" id="ARBA00022729"/>
    </source>
</evidence>
<dbReference type="InterPro" id="IPR009448">
    <property type="entry name" value="UDP-g_GGtrans"/>
</dbReference>
<comment type="pathway">
    <text evidence="3">Protein modification; protein glycosylation.</text>
</comment>
<dbReference type="InterPro" id="IPR040693">
    <property type="entry name" value="UGGT_TRXL_1"/>
</dbReference>
<dbReference type="SUPFAM" id="SSF53448">
    <property type="entry name" value="Nucleotide-diphospho-sugar transferases"/>
    <property type="match status" value="1"/>
</dbReference>
<feature type="domain" description="UGGT thioredoxin-like" evidence="11">
    <location>
        <begin position="338"/>
        <end position="447"/>
    </location>
</feature>
<evidence type="ECO:0000256" key="8">
    <source>
        <dbReference type="ARBA" id="ARBA00023180"/>
    </source>
</evidence>
<evidence type="ECO:0000259" key="10">
    <source>
        <dbReference type="Pfam" id="PF18400"/>
    </source>
</evidence>
<dbReference type="PANTHER" id="PTHR11226">
    <property type="entry name" value="UDP-GLUCOSE GLYCOPROTEIN:GLUCOSYLTRANSFERASE"/>
    <property type="match status" value="1"/>
</dbReference>
<keyword evidence="8" id="KW-0325">Glycoprotein</keyword>
<dbReference type="InterPro" id="IPR040692">
    <property type="entry name" value="UGGT_TRXL_3"/>
</dbReference>
<dbReference type="Pfam" id="PF18400">
    <property type="entry name" value="Thioredoxin_12"/>
    <property type="match status" value="1"/>
</dbReference>